<dbReference type="Pfam" id="PF26639">
    <property type="entry name" value="Het-6_barrel"/>
    <property type="match status" value="1"/>
</dbReference>
<dbReference type="AlphaFoldDB" id="A0A8H5W8E6"/>
<dbReference type="RefSeq" id="XP_037211811.1">
    <property type="nucleotide sequence ID" value="XM_037344184.1"/>
</dbReference>
<feature type="region of interest" description="Disordered" evidence="1">
    <location>
        <begin position="1"/>
        <end position="21"/>
    </location>
</feature>
<name>A0A8H5W8E6_9HYPO</name>
<dbReference type="GeneID" id="59296454"/>
<sequence>MSVSDDSDIESIISESEGDEEAGFDEIDHEFSDGDSGNGQAVSKVCRDRQIFRATNCLLGIGPNLVRKGDLVCVVAGGSVPYILRPLGDDTFYFCGRVLRGWILIWRGRVGTEVPSTGLELAAIYSEVDSKSCPSVLSSN</sequence>
<evidence type="ECO:0000256" key="1">
    <source>
        <dbReference type="SAM" id="MobiDB-lite"/>
    </source>
</evidence>
<dbReference type="Proteomes" id="UP000530670">
    <property type="component" value="Unassembled WGS sequence"/>
</dbReference>
<evidence type="ECO:0000313" key="2">
    <source>
        <dbReference type="EMBL" id="KAF5649130.1"/>
    </source>
</evidence>
<evidence type="ECO:0000313" key="3">
    <source>
        <dbReference type="Proteomes" id="UP000530670"/>
    </source>
</evidence>
<dbReference type="OrthoDB" id="4587016at2759"/>
<accession>A0A8H5W8E6</accession>
<dbReference type="EMBL" id="JAAQRI010000023">
    <property type="protein sequence ID" value="KAF5649130.1"/>
    <property type="molecule type" value="Genomic_DNA"/>
</dbReference>
<proteinExistence type="predicted"/>
<comment type="caution">
    <text evidence="2">The sequence shown here is derived from an EMBL/GenBank/DDBJ whole genome shotgun (WGS) entry which is preliminary data.</text>
</comment>
<gene>
    <name evidence="2" type="ORF">FTJAE_1126</name>
</gene>
<organism evidence="2 3">
    <name type="scientific">Fusarium tjaetaba</name>
    <dbReference type="NCBI Taxonomy" id="1567544"/>
    <lineage>
        <taxon>Eukaryota</taxon>
        <taxon>Fungi</taxon>
        <taxon>Dikarya</taxon>
        <taxon>Ascomycota</taxon>
        <taxon>Pezizomycotina</taxon>
        <taxon>Sordariomycetes</taxon>
        <taxon>Hypocreomycetidae</taxon>
        <taxon>Hypocreales</taxon>
        <taxon>Nectriaceae</taxon>
        <taxon>Fusarium</taxon>
        <taxon>Fusarium fujikuroi species complex</taxon>
    </lineage>
</organism>
<protein>
    <submittedName>
        <fullName evidence="2">Heterokaryon incompatibility protein</fullName>
    </submittedName>
</protein>
<reference evidence="2 3" key="1">
    <citation type="submission" date="2020-05" db="EMBL/GenBank/DDBJ databases">
        <title>Identification and distribution of gene clusters putatively required for synthesis of sphingolipid metabolism inhibitors in phylogenetically diverse species of the filamentous fungus Fusarium.</title>
        <authorList>
            <person name="Kim H.-S."/>
            <person name="Busman M."/>
            <person name="Brown D.W."/>
            <person name="Divon H."/>
            <person name="Uhlig S."/>
            <person name="Proctor R.H."/>
        </authorList>
    </citation>
    <scope>NUCLEOTIDE SEQUENCE [LARGE SCALE GENOMIC DNA]</scope>
    <source>
        <strain evidence="2 3">NRRL 66243</strain>
    </source>
</reference>
<keyword evidence="3" id="KW-1185">Reference proteome</keyword>